<accession>A0A0A9BPQ4</accession>
<name>A0A0A9BPQ4_ARUDO</name>
<reference evidence="1" key="2">
    <citation type="journal article" date="2015" name="Data Brief">
        <title>Shoot transcriptome of the giant reed, Arundo donax.</title>
        <authorList>
            <person name="Barrero R.A."/>
            <person name="Guerrero F.D."/>
            <person name="Moolhuijzen P."/>
            <person name="Goolsby J.A."/>
            <person name="Tidwell J."/>
            <person name="Bellgard S.E."/>
            <person name="Bellgard M.I."/>
        </authorList>
    </citation>
    <scope>NUCLEOTIDE SEQUENCE</scope>
    <source>
        <tissue evidence="1">Shoot tissue taken approximately 20 cm above the soil surface</tissue>
    </source>
</reference>
<dbReference type="AlphaFoldDB" id="A0A0A9BPQ4"/>
<organism evidence="1">
    <name type="scientific">Arundo donax</name>
    <name type="common">Giant reed</name>
    <name type="synonym">Donax arundinaceus</name>
    <dbReference type="NCBI Taxonomy" id="35708"/>
    <lineage>
        <taxon>Eukaryota</taxon>
        <taxon>Viridiplantae</taxon>
        <taxon>Streptophyta</taxon>
        <taxon>Embryophyta</taxon>
        <taxon>Tracheophyta</taxon>
        <taxon>Spermatophyta</taxon>
        <taxon>Magnoliopsida</taxon>
        <taxon>Liliopsida</taxon>
        <taxon>Poales</taxon>
        <taxon>Poaceae</taxon>
        <taxon>PACMAD clade</taxon>
        <taxon>Arundinoideae</taxon>
        <taxon>Arundineae</taxon>
        <taxon>Arundo</taxon>
    </lineage>
</organism>
<protein>
    <submittedName>
        <fullName evidence="1">Uncharacterized protein</fullName>
    </submittedName>
</protein>
<proteinExistence type="predicted"/>
<sequence length="37" mass="4368">MEDTKSKYSPPFLQRLCRSGQSFISRNLRAGSHWRRA</sequence>
<reference evidence="1" key="1">
    <citation type="submission" date="2014-09" db="EMBL/GenBank/DDBJ databases">
        <authorList>
            <person name="Magalhaes I.L.F."/>
            <person name="Oliveira U."/>
            <person name="Santos F.R."/>
            <person name="Vidigal T.H.D.A."/>
            <person name="Brescovit A.D."/>
            <person name="Santos A.J."/>
        </authorList>
    </citation>
    <scope>NUCLEOTIDE SEQUENCE</scope>
    <source>
        <tissue evidence="1">Shoot tissue taken approximately 20 cm above the soil surface</tissue>
    </source>
</reference>
<evidence type="ECO:0000313" key="1">
    <source>
        <dbReference type="EMBL" id="JAD65964.1"/>
    </source>
</evidence>
<dbReference type="EMBL" id="GBRH01231931">
    <property type="protein sequence ID" value="JAD65964.1"/>
    <property type="molecule type" value="Transcribed_RNA"/>
</dbReference>